<evidence type="ECO:0008006" key="3">
    <source>
        <dbReference type="Google" id="ProtNLM"/>
    </source>
</evidence>
<keyword evidence="2" id="KW-1185">Reference proteome</keyword>
<evidence type="ECO:0000313" key="2">
    <source>
        <dbReference type="Proteomes" id="UP001197875"/>
    </source>
</evidence>
<dbReference type="InterPro" id="IPR008979">
    <property type="entry name" value="Galactose-bd-like_sf"/>
</dbReference>
<dbReference type="Proteomes" id="UP001197875">
    <property type="component" value="Unassembled WGS sequence"/>
</dbReference>
<dbReference type="PANTHER" id="PTHR36848">
    <property type="entry name" value="DNA-BINDING PROTEIN (PUTATIVE SECRETED PROTEIN)-RELATED"/>
    <property type="match status" value="1"/>
</dbReference>
<dbReference type="SUPFAM" id="SSF49785">
    <property type="entry name" value="Galactose-binding domain-like"/>
    <property type="match status" value="1"/>
</dbReference>
<dbReference type="AlphaFoldDB" id="A0AAE3DV33"/>
<accession>A0AAE3DV33</accession>
<proteinExistence type="predicted"/>
<dbReference type="EMBL" id="JAJEPR010000037">
    <property type="protein sequence ID" value="MCC2191074.1"/>
    <property type="molecule type" value="Genomic_DNA"/>
</dbReference>
<gene>
    <name evidence="1" type="ORF">LKD71_14950</name>
</gene>
<comment type="caution">
    <text evidence="1">The sequence shown here is derived from an EMBL/GenBank/DDBJ whole genome shotgun (WGS) entry which is preliminary data.</text>
</comment>
<dbReference type="Pfam" id="PF17132">
    <property type="entry name" value="Glyco_hydro_106"/>
    <property type="match status" value="1"/>
</dbReference>
<evidence type="ECO:0000313" key="1">
    <source>
        <dbReference type="EMBL" id="MCC2191074.1"/>
    </source>
</evidence>
<name>A0AAE3DV33_9FIRM</name>
<sequence>MDYYLEECLSNQVPGKYLFPFLWMHGEEQSVLREEIEAIYHCGIREFCVESRPYEQFEEEPWWTDMEYVLQEAQKRGMRVWILDDKHFPTGYANRWIEKHPELKKVSLRLEYMDVAGPEKECALLANRLDAEESYVSIVAWKRNVNGEFGKESVNLTAHCQDGLVYWDIPEGIWRVFFVIRTYHSISSKKNYIDLLSRESCMAMIHGVYEPHYAHLKKYFGNVLAGFFFDEPGFHNDELTYCSKLGKSGMLIPWNDVLPKVLAGKMKVDENRIYCCLPMLWQDIGEITPRFRMAYMDSVSLKVKENFSEMIGNWCRMHGILSVGHLIEDMNAHMRLGYGAGHYFRALEGQDMAGMDIVLGQVNPEIRSVRCAAPVIEDCVDPAFFLYTLPKMAASHSHFCQRKKGRAMCEIFGAYGWVEGLPMMKAILDEMLVSGINYFVPHAFSPKYPDQDCPPHFWARGNNKQYLLFEKLVSYMKRCCHLLSDGIHKAPVALLYNAEADWSGGSYMPMEKLTEKLTHNQIDFDIIPEDEIYRAVCREEKITIYKETYQVLLVPYTEFMPERLFGWLMELRKEGAKVYFVDGSPSFCLKENEGYIIKYEELISKLYSLGIEKIVIQETSDIELRVYQYIRKKTELYVFLNEDKKKEWSGKIRVSGKQGVFYYPWENKIKKAIVNEGSLDLHLFPGELKLFISDDRDLNMLKDTESCFKRKNRKLLDLRFDISIWKKDQFELYCQNSKLINLAKTDFLPRYSGKILYETTFQLSGSERYSWMDLGIVGETAELWVNDIYCGACISKPYLFDAKFVLKEGENRIRVEVIANMAYKERDEFSKYFPLPPSGILGPVELWEITNS</sequence>
<dbReference type="PANTHER" id="PTHR36848:SF2">
    <property type="entry name" value="SECRETED PROTEIN"/>
    <property type="match status" value="1"/>
</dbReference>
<dbReference type="Gene3D" id="2.60.120.260">
    <property type="entry name" value="Galactose-binding domain-like"/>
    <property type="match status" value="1"/>
</dbReference>
<reference evidence="1 2" key="1">
    <citation type="submission" date="2021-10" db="EMBL/GenBank/DDBJ databases">
        <title>Anaerobic single-cell dispensing facilitates the cultivation of human gut bacteria.</title>
        <authorList>
            <person name="Afrizal A."/>
        </authorList>
    </citation>
    <scope>NUCLEOTIDE SEQUENCE [LARGE SCALE GENOMIC DNA]</scope>
    <source>
        <strain evidence="1 2">CLA-AA-H277</strain>
    </source>
</reference>
<protein>
    <recommendedName>
        <fullName evidence="3">Glycosyl hydrolases family 2, sugar binding domain</fullName>
    </recommendedName>
</protein>
<dbReference type="InterPro" id="IPR053161">
    <property type="entry name" value="Ulvan_degrading_GH"/>
</dbReference>
<dbReference type="RefSeq" id="WP_227616047.1">
    <property type="nucleotide sequence ID" value="NZ_JAJEPR010000037.1"/>
</dbReference>
<organism evidence="1 2">
    <name type="scientific">Fusicatenibacter faecihominis</name>
    <dbReference type="NCBI Taxonomy" id="2881276"/>
    <lineage>
        <taxon>Bacteria</taxon>
        <taxon>Bacillati</taxon>
        <taxon>Bacillota</taxon>
        <taxon>Clostridia</taxon>
        <taxon>Lachnospirales</taxon>
        <taxon>Lachnospiraceae</taxon>
        <taxon>Fusicatenibacter</taxon>
    </lineage>
</organism>